<evidence type="ECO:0000256" key="2">
    <source>
        <dbReference type="ARBA" id="ARBA00022679"/>
    </source>
</evidence>
<name>A0ABD3LZ16_9STRA</name>
<reference evidence="6 7" key="1">
    <citation type="submission" date="2024-10" db="EMBL/GenBank/DDBJ databases">
        <title>Updated reference genomes for cyclostephanoid diatoms.</title>
        <authorList>
            <person name="Roberts W.R."/>
            <person name="Alverson A.J."/>
        </authorList>
    </citation>
    <scope>NUCLEOTIDE SEQUENCE [LARGE SCALE GENOMIC DNA]</scope>
    <source>
        <strain evidence="6 7">AJA232-27</strain>
    </source>
</reference>
<feature type="transmembrane region" description="Helical" evidence="4">
    <location>
        <begin position="83"/>
        <end position="106"/>
    </location>
</feature>
<dbReference type="Pfam" id="PF05686">
    <property type="entry name" value="Glyco_transf_90"/>
    <property type="match status" value="1"/>
</dbReference>
<organism evidence="6 7">
    <name type="scientific">Discostella pseudostelligera</name>
    <dbReference type="NCBI Taxonomy" id="259834"/>
    <lineage>
        <taxon>Eukaryota</taxon>
        <taxon>Sar</taxon>
        <taxon>Stramenopiles</taxon>
        <taxon>Ochrophyta</taxon>
        <taxon>Bacillariophyta</taxon>
        <taxon>Coscinodiscophyceae</taxon>
        <taxon>Thalassiosirophycidae</taxon>
        <taxon>Stephanodiscales</taxon>
        <taxon>Stephanodiscaceae</taxon>
        <taxon>Discostella</taxon>
    </lineage>
</organism>
<feature type="compositionally biased region" description="Polar residues" evidence="3">
    <location>
        <begin position="60"/>
        <end position="73"/>
    </location>
</feature>
<sequence>MMPSWRMQPQGIHANSPRRQKETAVIQKRHRSSPASSSSDDDEGDADHNGELPLLHRTKNNNSTNDHPNINGNGSVGKKRRKILYYMIPLLLLFTYRIISGSVIIFRSTSTSNDDDASIYGPPTNDTNPFIARYEHSLLNNLGDSPFIPLLYENDKLLCRRKHKVQLSRYRTRYFAHMVRTGLAMVSKAKKQSPPPHNNDSNYNNNNTSFHTTPTYENGLPILVIDWDENGCNIQSRIDNYVFPRLTWSDLSPKHATTTITSTTQTTNTTNHHHRHRYSCNTISIPSYETYKYYHRSHHTPHDWERTFAANAHHYPWQSKLPKAVWRGSTTYEGSQFTNTKLEDTPRGQLVLIGKDHEDIMDVGFHKILQQYANDKVELAKQFPMKSRMSPKGYMRYRAIIDIDGNNWSSRFGMLLCSNSIVIKIEPDFVEYFYGENGPVRPNIHYLPASLENITEVVSYAMDTANDEQLNKMIQNANSWCKDSLSEEGMARDALQRLEVFGNALDMYQNGSWRTEWKVVKKRFTETIDDFVDCNAWSIVDLFTFPMFAGL</sequence>
<dbReference type="PANTHER" id="PTHR12203">
    <property type="entry name" value="KDEL LYS-ASP-GLU-LEU CONTAINING - RELATED"/>
    <property type="match status" value="1"/>
</dbReference>
<proteinExistence type="inferred from homology"/>
<feature type="region of interest" description="Disordered" evidence="3">
    <location>
        <begin position="187"/>
        <end position="206"/>
    </location>
</feature>
<keyword evidence="4" id="KW-1133">Transmembrane helix</keyword>
<gene>
    <name evidence="6" type="ORF">ACHAWU_005376</name>
</gene>
<dbReference type="GO" id="GO:0016740">
    <property type="term" value="F:transferase activity"/>
    <property type="evidence" value="ECO:0007669"/>
    <property type="project" value="UniProtKB-KW"/>
</dbReference>
<evidence type="ECO:0000256" key="1">
    <source>
        <dbReference type="ARBA" id="ARBA00010118"/>
    </source>
</evidence>
<feature type="region of interest" description="Disordered" evidence="3">
    <location>
        <begin position="1"/>
        <end position="75"/>
    </location>
</feature>
<dbReference type="InterPro" id="IPR006598">
    <property type="entry name" value="CAP10"/>
</dbReference>
<dbReference type="Proteomes" id="UP001530293">
    <property type="component" value="Unassembled WGS sequence"/>
</dbReference>
<evidence type="ECO:0000313" key="6">
    <source>
        <dbReference type="EMBL" id="KAL3757014.1"/>
    </source>
</evidence>
<keyword evidence="4" id="KW-0812">Transmembrane</keyword>
<dbReference type="PANTHER" id="PTHR12203:SF35">
    <property type="entry name" value="PROTEIN O-GLUCOSYLTRANSFERASE 1"/>
    <property type="match status" value="1"/>
</dbReference>
<keyword evidence="7" id="KW-1185">Reference proteome</keyword>
<accession>A0ABD3LZ16</accession>
<dbReference type="InterPro" id="IPR051091">
    <property type="entry name" value="O-Glucosyltr/Glycosyltrsf_90"/>
</dbReference>
<keyword evidence="4" id="KW-0472">Membrane</keyword>
<dbReference type="EMBL" id="JALLBG020000277">
    <property type="protein sequence ID" value="KAL3757014.1"/>
    <property type="molecule type" value="Genomic_DNA"/>
</dbReference>
<dbReference type="SMART" id="SM00672">
    <property type="entry name" value="CAP10"/>
    <property type="match status" value="1"/>
</dbReference>
<keyword evidence="2" id="KW-0808">Transferase</keyword>
<comment type="caution">
    <text evidence="6">The sequence shown here is derived from an EMBL/GenBank/DDBJ whole genome shotgun (WGS) entry which is preliminary data.</text>
</comment>
<evidence type="ECO:0000259" key="5">
    <source>
        <dbReference type="SMART" id="SM00672"/>
    </source>
</evidence>
<protein>
    <recommendedName>
        <fullName evidence="5">Glycosyl transferase CAP10 domain-containing protein</fullName>
    </recommendedName>
</protein>
<evidence type="ECO:0000313" key="7">
    <source>
        <dbReference type="Proteomes" id="UP001530293"/>
    </source>
</evidence>
<evidence type="ECO:0000256" key="4">
    <source>
        <dbReference type="SAM" id="Phobius"/>
    </source>
</evidence>
<dbReference type="AlphaFoldDB" id="A0ABD3LZ16"/>
<evidence type="ECO:0000256" key="3">
    <source>
        <dbReference type="SAM" id="MobiDB-lite"/>
    </source>
</evidence>
<comment type="similarity">
    <text evidence="1">Belongs to the glycosyltransferase 90 family.</text>
</comment>
<feature type="domain" description="Glycosyl transferase CAP10" evidence="5">
    <location>
        <begin position="266"/>
        <end position="499"/>
    </location>
</feature>